<evidence type="ECO:0000259" key="8">
    <source>
        <dbReference type="Pfam" id="PF19314"/>
    </source>
</evidence>
<dbReference type="AlphaFoldDB" id="A0A671W1A4"/>
<feature type="compositionally biased region" description="Low complexity" evidence="7">
    <location>
        <begin position="715"/>
        <end position="724"/>
    </location>
</feature>
<dbReference type="GO" id="GO:0008333">
    <property type="term" value="P:endosome to lysosome transport"/>
    <property type="evidence" value="ECO:0007669"/>
    <property type="project" value="TreeGrafter"/>
</dbReference>
<feature type="domain" description="FHF complex subunit HOOK-interacting protein C-terminal" evidence="8">
    <location>
        <begin position="863"/>
        <end position="955"/>
    </location>
</feature>
<feature type="compositionally biased region" description="Polar residues" evidence="7">
    <location>
        <begin position="725"/>
        <end position="744"/>
    </location>
</feature>
<gene>
    <name evidence="9" type="primary">FHIP1B</name>
    <name evidence="9" type="synonym">fhip1b</name>
</gene>
<feature type="region of interest" description="Disordered" evidence="7">
    <location>
        <begin position="1"/>
        <end position="27"/>
    </location>
</feature>
<accession>A0A671W1A4</accession>
<dbReference type="GO" id="GO:0070695">
    <property type="term" value="C:FHF complex"/>
    <property type="evidence" value="ECO:0007669"/>
    <property type="project" value="TreeGrafter"/>
</dbReference>
<feature type="region of interest" description="Disordered" evidence="7">
    <location>
        <begin position="704"/>
        <end position="744"/>
    </location>
</feature>
<feature type="compositionally biased region" description="Low complexity" evidence="7">
    <location>
        <begin position="438"/>
        <end position="462"/>
    </location>
</feature>
<keyword evidence="1" id="KW-0813">Transport</keyword>
<dbReference type="InterPro" id="IPR045668">
    <property type="entry name" value="FHIP_KELAA_motif"/>
</dbReference>
<reference evidence="9" key="1">
    <citation type="submission" date="2021-04" db="EMBL/GenBank/DDBJ databases">
        <authorList>
            <consortium name="Wellcome Sanger Institute Data Sharing"/>
        </authorList>
    </citation>
    <scope>NUCLEOTIDE SEQUENCE [LARGE SCALE GENOMIC DNA]</scope>
</reference>
<keyword evidence="2" id="KW-0653">Protein transport</keyword>
<comment type="function">
    <text evidence="5">Component of the FTS/Hook/FHIP complex (FHF complex). The FHF complex may function to promote vesicle trafficking and/or fusion via the homotypic vesicular protein sorting complex (the HOPS complex). FHF complex promotes the distribution of AP-4 complex to the perinuclear area of the cell.</text>
</comment>
<dbReference type="PANTHER" id="PTHR21705:SF4">
    <property type="entry name" value="FHF COMPLEX SUBUNIT HOOK-INTERACTING PROTEIN 1B"/>
    <property type="match status" value="1"/>
</dbReference>
<protein>
    <recommendedName>
        <fullName evidence="4">FHF complex subunit HOOK-interacting protein 1B</fullName>
    </recommendedName>
</protein>
<reference evidence="9" key="3">
    <citation type="submission" date="2025-09" db="UniProtKB">
        <authorList>
            <consortium name="Ensembl"/>
        </authorList>
    </citation>
    <scope>IDENTIFICATION</scope>
</reference>
<reference evidence="9" key="2">
    <citation type="submission" date="2025-08" db="UniProtKB">
        <authorList>
            <consortium name="Ensembl"/>
        </authorList>
    </citation>
    <scope>IDENTIFICATION</scope>
</reference>
<dbReference type="GO" id="GO:0007040">
    <property type="term" value="P:lysosome organization"/>
    <property type="evidence" value="ECO:0007669"/>
    <property type="project" value="TreeGrafter"/>
</dbReference>
<comment type="similarity">
    <text evidence="3">Belongs to the FHIP family.</text>
</comment>
<organism evidence="9 10">
    <name type="scientific">Sparus aurata</name>
    <name type="common">Gilthead sea bream</name>
    <dbReference type="NCBI Taxonomy" id="8175"/>
    <lineage>
        <taxon>Eukaryota</taxon>
        <taxon>Metazoa</taxon>
        <taxon>Chordata</taxon>
        <taxon>Craniata</taxon>
        <taxon>Vertebrata</taxon>
        <taxon>Euteleostomi</taxon>
        <taxon>Actinopterygii</taxon>
        <taxon>Neopterygii</taxon>
        <taxon>Teleostei</taxon>
        <taxon>Neoteleostei</taxon>
        <taxon>Acanthomorphata</taxon>
        <taxon>Eupercaria</taxon>
        <taxon>Spariformes</taxon>
        <taxon>Sparidae</taxon>
        <taxon>Sparus</taxon>
    </lineage>
</organism>
<dbReference type="GO" id="GO:0015031">
    <property type="term" value="P:protein transport"/>
    <property type="evidence" value="ECO:0007669"/>
    <property type="project" value="UniProtKB-KW"/>
</dbReference>
<feature type="region of interest" description="Disordered" evidence="7">
    <location>
        <begin position="426"/>
        <end position="472"/>
    </location>
</feature>
<comment type="subunit">
    <text evidence="6">Component of the FTS/Hook/FHIP complex (FHF complex), composed of AKTIP/FTS, FHIP1B, and one or more members of the Hook family of proteins HOOK1, HOOK2, and HOOK3. The FHF complex associates with the homotypic vesicular sorting complex (the HOPS complex).</text>
</comment>
<evidence type="ECO:0000256" key="4">
    <source>
        <dbReference type="ARBA" id="ARBA00040201"/>
    </source>
</evidence>
<evidence type="ECO:0000256" key="6">
    <source>
        <dbReference type="ARBA" id="ARBA00046925"/>
    </source>
</evidence>
<dbReference type="Proteomes" id="UP000472265">
    <property type="component" value="Chromosome 9"/>
</dbReference>
<dbReference type="Pfam" id="PF19314">
    <property type="entry name" value="DUF5917"/>
    <property type="match status" value="1"/>
</dbReference>
<keyword evidence="10" id="KW-1185">Reference proteome</keyword>
<dbReference type="GO" id="GO:0045022">
    <property type="term" value="P:early endosome to late endosome transport"/>
    <property type="evidence" value="ECO:0007669"/>
    <property type="project" value="TreeGrafter"/>
</dbReference>
<evidence type="ECO:0000256" key="5">
    <source>
        <dbReference type="ARBA" id="ARBA00046048"/>
    </source>
</evidence>
<dbReference type="Pfam" id="PF10257">
    <property type="entry name" value="RAI16-like"/>
    <property type="match status" value="1"/>
</dbReference>
<evidence type="ECO:0000256" key="2">
    <source>
        <dbReference type="ARBA" id="ARBA00022927"/>
    </source>
</evidence>
<dbReference type="Pfam" id="PF19311">
    <property type="entry name" value="KELAA"/>
    <property type="match status" value="1"/>
</dbReference>
<evidence type="ECO:0000256" key="3">
    <source>
        <dbReference type="ARBA" id="ARBA00024336"/>
    </source>
</evidence>
<dbReference type="GeneTree" id="ENSGT00950000182936"/>
<dbReference type="PANTHER" id="PTHR21705">
    <property type="entry name" value="RAI16 PROTEIN-RELATED"/>
    <property type="match status" value="1"/>
</dbReference>
<dbReference type="InterPro" id="IPR045669">
    <property type="entry name" value="FHIP_C"/>
</dbReference>
<dbReference type="Ensembl" id="ENSSAUT00010034628.1">
    <property type="protein sequence ID" value="ENSSAUP00010032878.1"/>
    <property type="gene ID" value="ENSSAUG00010013920.1"/>
</dbReference>
<proteinExistence type="inferred from homology"/>
<sequence>MSWLSRLNPRGPGSRSGRSTAPSSPCTADPETCLMVFKNHWRQVSWVLEQQEPSSSSDDLTAVRNHTDQMLCLLAEEQPADNPGGGTSALAMGPILEMVVTENILEHLFQWHLRRGLDPDSQGALLKLFEMLIGQSQQPLLQHTAILHPLLRLLGACADPELGCPSALENSLVLLLNQVLATGLSALYSSLPRKIEVRGDDWHALRREDWMCVSSLVLFMNSLEFCNAVVQVAHPMVRFQLLDYLHNGFLVPVMGPALHKSSVDEMIASTAYLDLFLRSVSETSLLKTFLRFILLHRHDSDTILDTLLTRISSNSRLCMVSLSLFRTLLSLNCEDVMLQLVLRYLLPCTHVMLSQRRAIKETDMYGKSADKFLSLIPECCRLYAVPSAEKDEDNAFWGKVLTSTSTESPAPPRPNTPSRLSFFIRQQSSGGGSGVGGPSTPTSMESLQSGLSSSHPLSPDSPMHQQQAHPDTLDWDSGYLEYLKDARRGIEHCSWACRNWSAPYDGENPSPNTVPPPPPPPTLNPSMAMFPEHFSFLQGGGSSTPPGQQRAAIVAAARSEWSSSERDSGEWDVTIGKNNCISLTPRSKKRSLQREELLPKPVPFLVLSSPSSDSPLSISHPNVSPAPHIPTSAITVSYQAMYNGTGGQGDGCSDNRDRGLEVKKVKRDLGEQQYLDENANQNGSLVTCPSQSCTALPQSIFSNSEMSEEKPLCPIPSQSSISQPTSDTKLLNSNTSNPHSTSLDLPEANQAQQSVESLIQELLEQAPVGPQLPADSNGQGISIEAFTQELRELEDQVKERSRAACQLEETATESFSTERQEEEQHLSLALEVKLMGDTKGEGSVMGVCSPARPLNQPPSQPYTGPFMVVLFAKLENMLQNSLYVNILLTGIVAQLACYPQPLIRSFLLNTNMVFQPSVKSLIQVLGSVKNRIEAFAASHEDFPAMLKKAQQYLVARGKVDWTDSPAAVPPLRRSDSLVKSRKPSLGDLILRHTNSPTRARHAAQLALAHVRDGGQSLHSALFKGVGGGGASSLEKQAEALRVKNAVYCAVIFCEFLKELAALAQEHAVTLPFSNGQEAEE</sequence>
<dbReference type="InterPro" id="IPR019384">
    <property type="entry name" value="FHIP"/>
</dbReference>
<feature type="compositionally biased region" description="Polar residues" evidence="7">
    <location>
        <begin position="16"/>
        <end position="26"/>
    </location>
</feature>
<evidence type="ECO:0000313" key="9">
    <source>
        <dbReference type="Ensembl" id="ENSSAUP00010032878.1"/>
    </source>
</evidence>
<evidence type="ECO:0000313" key="10">
    <source>
        <dbReference type="Proteomes" id="UP000472265"/>
    </source>
</evidence>
<dbReference type="GO" id="GO:0007032">
    <property type="term" value="P:endosome organization"/>
    <property type="evidence" value="ECO:0007669"/>
    <property type="project" value="TreeGrafter"/>
</dbReference>
<evidence type="ECO:0000256" key="7">
    <source>
        <dbReference type="SAM" id="MobiDB-lite"/>
    </source>
</evidence>
<evidence type="ECO:0000256" key="1">
    <source>
        <dbReference type="ARBA" id="ARBA00022448"/>
    </source>
</evidence>
<name>A0A671W1A4_SPAAU</name>